<evidence type="ECO:0000313" key="2">
    <source>
        <dbReference type="Proteomes" id="UP000502966"/>
    </source>
</evidence>
<accession>A0A6G9LQT9</accession>
<protein>
    <submittedName>
        <fullName evidence="1">Putative tail fiber protein</fullName>
    </submittedName>
</protein>
<organism evidence="1 2">
    <name type="scientific">Pseudomonas phage datas</name>
    <dbReference type="NCBI Taxonomy" id="2719601"/>
    <lineage>
        <taxon>Viruses</taxon>
        <taxon>Duplodnaviria</taxon>
        <taxon>Heunggongvirae</taxon>
        <taxon>Uroviricota</taxon>
        <taxon>Caudoviricetes</taxon>
        <taxon>Lindbergviridae</taxon>
        <taxon>Pbunavirus</taxon>
        <taxon>Pbunavirus datas</taxon>
    </lineage>
</organism>
<proteinExistence type="predicted"/>
<sequence>MDLNAANATNGNMIFNRIAGTGSGIASSGRVGAISLQNGATAGAAAAVTFERGGGFFVNFGLDTDNVLKVGGGNLGANAYPVIHAGNYNNYINQALVQVGLGGVGSYGVFAVLDNAAPTATVQPGVVVDGSILIYSSCSANYNSGQRPAGTWRCMGYVVNRDANTPDSATLFQRVT</sequence>
<dbReference type="EMBL" id="MT119378">
    <property type="protein sequence ID" value="QIQ67878.1"/>
    <property type="molecule type" value="Genomic_DNA"/>
</dbReference>
<reference evidence="2" key="1">
    <citation type="submission" date="2020-02" db="EMBL/GenBank/DDBJ databases">
        <authorList>
            <person name="Olsen N.S."/>
            <person name="Forero-Junco L."/>
            <person name="Kot W."/>
            <person name="Hansen L.H."/>
        </authorList>
    </citation>
    <scope>NUCLEOTIDE SEQUENCE [LARGE SCALE GENOMIC DNA]</scope>
</reference>
<evidence type="ECO:0000313" key="1">
    <source>
        <dbReference type="EMBL" id="QIQ67878.1"/>
    </source>
</evidence>
<name>A0A6G9LQT9_9CAUD</name>
<dbReference type="Proteomes" id="UP000502966">
    <property type="component" value="Segment"/>
</dbReference>
<gene>
    <name evidence="1" type="ORF">datas_39</name>
</gene>
<keyword evidence="2" id="KW-1185">Reference proteome</keyword>